<organism evidence="5 6">
    <name type="scientific">Methylobacterium aquaticum</name>
    <dbReference type="NCBI Taxonomy" id="270351"/>
    <lineage>
        <taxon>Bacteria</taxon>
        <taxon>Pseudomonadati</taxon>
        <taxon>Pseudomonadota</taxon>
        <taxon>Alphaproteobacteria</taxon>
        <taxon>Hyphomicrobiales</taxon>
        <taxon>Methylobacteriaceae</taxon>
        <taxon>Methylobacterium</taxon>
    </lineage>
</organism>
<reference evidence="6" key="2">
    <citation type="submission" date="2015-01" db="EMBL/GenBank/DDBJ databases">
        <title>Complete genome sequence of Methylobacterium aquaticum strain 22A.</title>
        <authorList>
            <person name="Tani A."/>
            <person name="Ogura Y."/>
            <person name="Hayashi T."/>
        </authorList>
    </citation>
    <scope>NUCLEOTIDE SEQUENCE [LARGE SCALE GENOMIC DNA]</scope>
    <source>
        <strain evidence="6">MA-22A</strain>
        <plasmid evidence="6">Plasmid pMaq22A_1p DNA</plasmid>
    </source>
</reference>
<dbReference type="OrthoDB" id="9784774at2"/>
<dbReference type="Proteomes" id="UP000061432">
    <property type="component" value="Plasmid pMaq22A_1p"/>
</dbReference>
<dbReference type="RefSeq" id="WP_060849931.1">
    <property type="nucleotide sequence ID" value="NZ_AP014705.1"/>
</dbReference>
<dbReference type="Gene3D" id="3.30.428.10">
    <property type="entry name" value="HIT-like"/>
    <property type="match status" value="1"/>
</dbReference>
<keyword evidence="5" id="KW-0378">Hydrolase</keyword>
<feature type="domain" description="HIT" evidence="4">
    <location>
        <begin position="11"/>
        <end position="118"/>
    </location>
</feature>
<feature type="short sequence motif" description="Histidine triad motif" evidence="2 3">
    <location>
        <begin position="103"/>
        <end position="107"/>
    </location>
</feature>
<reference evidence="5 6" key="1">
    <citation type="journal article" date="2015" name="Genome Announc.">
        <title>Complete Genome Sequence of Methylobacterium aquaticum Strain 22A, Isolated from Racomitrium japonicum Moss.</title>
        <authorList>
            <person name="Tani A."/>
            <person name="Ogura Y."/>
            <person name="Hayashi T."/>
            <person name="Kimbara K."/>
        </authorList>
    </citation>
    <scope>NUCLEOTIDE SEQUENCE [LARGE SCALE GENOMIC DNA]</scope>
    <source>
        <strain evidence="5 6">MA-22A</strain>
        <plasmid evidence="6">Plasmid pMaq22A_1p DNA</plasmid>
    </source>
</reference>
<dbReference type="KEGG" id="maqu:Maq22A_1p32040"/>
<dbReference type="PROSITE" id="PS51084">
    <property type="entry name" value="HIT_2"/>
    <property type="match status" value="1"/>
</dbReference>
<dbReference type="PANTHER" id="PTHR46648">
    <property type="entry name" value="HIT FAMILY PROTEIN 1"/>
    <property type="match status" value="1"/>
</dbReference>
<gene>
    <name evidence="5" type="primary">hit</name>
    <name evidence="5" type="ORF">Maq22A_1p32040</name>
</gene>
<dbReference type="InterPro" id="IPR001310">
    <property type="entry name" value="Histidine_triad_HIT"/>
</dbReference>
<dbReference type="PATRIC" id="fig|270351.10.peg.5717"/>
<dbReference type="InterPro" id="IPR011146">
    <property type="entry name" value="HIT-like"/>
</dbReference>
<evidence type="ECO:0000256" key="3">
    <source>
        <dbReference type="PROSITE-ProRule" id="PRU00464"/>
    </source>
</evidence>
<dbReference type="PRINTS" id="PR00332">
    <property type="entry name" value="HISTRIAD"/>
</dbReference>
<evidence type="ECO:0000256" key="1">
    <source>
        <dbReference type="PIRSR" id="PIRSR601310-1"/>
    </source>
</evidence>
<dbReference type="CDD" id="cd01277">
    <property type="entry name" value="HINT_subgroup"/>
    <property type="match status" value="1"/>
</dbReference>
<sequence length="143" mass="15423">MTETAYDPQNIFGKILRGEVPCHKVYEDEHVVAFMDVMPQADGHTLVVPKVPSRNLLDADPATLGALYAAVQRVVRAAKAAFAADGVAVYQYNEAAAGQTVFHLHVHVLPRHEGAAPRRHVEGMADPAVLAAHAERLRAALAN</sequence>
<protein>
    <submittedName>
        <fullName evidence="5">HIT family hydrolase</fullName>
    </submittedName>
</protein>
<evidence type="ECO:0000256" key="2">
    <source>
        <dbReference type="PIRSR" id="PIRSR601310-3"/>
    </source>
</evidence>
<dbReference type="InterPro" id="IPR039384">
    <property type="entry name" value="HINT"/>
</dbReference>
<evidence type="ECO:0000313" key="5">
    <source>
        <dbReference type="EMBL" id="BAQ48730.1"/>
    </source>
</evidence>
<keyword evidence="5" id="KW-0614">Plasmid</keyword>
<dbReference type="InterPro" id="IPR036265">
    <property type="entry name" value="HIT-like_sf"/>
</dbReference>
<dbReference type="AlphaFoldDB" id="A0A0C6FZ96"/>
<accession>A0A0C6FZ96</accession>
<dbReference type="Pfam" id="PF01230">
    <property type="entry name" value="HIT"/>
    <property type="match status" value="1"/>
</dbReference>
<dbReference type="SUPFAM" id="SSF54197">
    <property type="entry name" value="HIT-like"/>
    <property type="match status" value="1"/>
</dbReference>
<feature type="active site" description="Tele-AMP-histidine intermediate" evidence="1">
    <location>
        <position position="105"/>
    </location>
</feature>
<name>A0A0C6FZ96_9HYPH</name>
<evidence type="ECO:0000259" key="4">
    <source>
        <dbReference type="PROSITE" id="PS51084"/>
    </source>
</evidence>
<dbReference type="PANTHER" id="PTHR46648:SF1">
    <property type="entry name" value="ADENOSINE 5'-MONOPHOSPHORAMIDASE HNT1"/>
    <property type="match status" value="1"/>
</dbReference>
<dbReference type="GO" id="GO:0009117">
    <property type="term" value="P:nucleotide metabolic process"/>
    <property type="evidence" value="ECO:0007669"/>
    <property type="project" value="TreeGrafter"/>
</dbReference>
<proteinExistence type="predicted"/>
<dbReference type="GO" id="GO:0016787">
    <property type="term" value="F:hydrolase activity"/>
    <property type="evidence" value="ECO:0007669"/>
    <property type="project" value="UniProtKB-KW"/>
</dbReference>
<dbReference type="EMBL" id="AP014705">
    <property type="protein sequence ID" value="BAQ48730.1"/>
    <property type="molecule type" value="Genomic_DNA"/>
</dbReference>
<evidence type="ECO:0000313" key="6">
    <source>
        <dbReference type="Proteomes" id="UP000061432"/>
    </source>
</evidence>
<geneLocation type="plasmid" evidence="6">
    <name>pMaq22A_1p DNA</name>
</geneLocation>